<dbReference type="Pfam" id="PF09335">
    <property type="entry name" value="VTT_dom"/>
    <property type="match status" value="1"/>
</dbReference>
<feature type="domain" description="VTT" evidence="2">
    <location>
        <begin position="112"/>
        <end position="232"/>
    </location>
</feature>
<feature type="transmembrane region" description="Helical" evidence="1">
    <location>
        <begin position="127"/>
        <end position="153"/>
    </location>
</feature>
<comment type="caution">
    <text evidence="3">The sequence shown here is derived from an EMBL/GenBank/DDBJ whole genome shotgun (WGS) entry which is preliminary data.</text>
</comment>
<evidence type="ECO:0000259" key="2">
    <source>
        <dbReference type="Pfam" id="PF09335"/>
    </source>
</evidence>
<gene>
    <name evidence="3" type="ORF">CTI12_AA056960</name>
</gene>
<accession>A0A2U1Q677</accession>
<organism evidence="3 4">
    <name type="scientific">Artemisia annua</name>
    <name type="common">Sweet wormwood</name>
    <dbReference type="NCBI Taxonomy" id="35608"/>
    <lineage>
        <taxon>Eukaryota</taxon>
        <taxon>Viridiplantae</taxon>
        <taxon>Streptophyta</taxon>
        <taxon>Embryophyta</taxon>
        <taxon>Tracheophyta</taxon>
        <taxon>Spermatophyta</taxon>
        <taxon>Magnoliopsida</taxon>
        <taxon>eudicotyledons</taxon>
        <taxon>Gunneridae</taxon>
        <taxon>Pentapetalae</taxon>
        <taxon>asterids</taxon>
        <taxon>campanulids</taxon>
        <taxon>Asterales</taxon>
        <taxon>Asteraceae</taxon>
        <taxon>Asteroideae</taxon>
        <taxon>Anthemideae</taxon>
        <taxon>Artemisiinae</taxon>
        <taxon>Artemisia</taxon>
    </lineage>
</organism>
<keyword evidence="1" id="KW-0472">Membrane</keyword>
<evidence type="ECO:0000313" key="3">
    <source>
        <dbReference type="EMBL" id="PWA93531.1"/>
    </source>
</evidence>
<keyword evidence="1" id="KW-0812">Transmembrane</keyword>
<keyword evidence="1" id="KW-1133">Transmembrane helix</keyword>
<keyword evidence="4" id="KW-1185">Reference proteome</keyword>
<protein>
    <submittedName>
        <fullName evidence="3">SNARE associated Golgi protein</fullName>
    </submittedName>
</protein>
<dbReference type="OrthoDB" id="202840at2759"/>
<dbReference type="InterPro" id="IPR032816">
    <property type="entry name" value="VTT_dom"/>
</dbReference>
<evidence type="ECO:0000256" key="1">
    <source>
        <dbReference type="SAM" id="Phobius"/>
    </source>
</evidence>
<dbReference type="EMBL" id="PKPP01000377">
    <property type="protein sequence ID" value="PWA93531.1"/>
    <property type="molecule type" value="Genomic_DNA"/>
</dbReference>
<feature type="transmembrane region" description="Helical" evidence="1">
    <location>
        <begin position="212"/>
        <end position="238"/>
    </location>
</feature>
<reference evidence="3 4" key="1">
    <citation type="journal article" date="2018" name="Mol. Plant">
        <title>The genome of Artemisia annua provides insight into the evolution of Asteraceae family and artemisinin biosynthesis.</title>
        <authorList>
            <person name="Shen Q."/>
            <person name="Zhang L."/>
            <person name="Liao Z."/>
            <person name="Wang S."/>
            <person name="Yan T."/>
            <person name="Shi P."/>
            <person name="Liu M."/>
            <person name="Fu X."/>
            <person name="Pan Q."/>
            <person name="Wang Y."/>
            <person name="Lv Z."/>
            <person name="Lu X."/>
            <person name="Zhang F."/>
            <person name="Jiang W."/>
            <person name="Ma Y."/>
            <person name="Chen M."/>
            <person name="Hao X."/>
            <person name="Li L."/>
            <person name="Tang Y."/>
            <person name="Lv G."/>
            <person name="Zhou Y."/>
            <person name="Sun X."/>
            <person name="Brodelius P.E."/>
            <person name="Rose J.K.C."/>
            <person name="Tang K."/>
        </authorList>
    </citation>
    <scope>NUCLEOTIDE SEQUENCE [LARGE SCALE GENOMIC DNA]</scope>
    <source>
        <strain evidence="4">cv. Huhao1</strain>
        <tissue evidence="3">Leaf</tissue>
    </source>
</reference>
<evidence type="ECO:0000313" key="4">
    <source>
        <dbReference type="Proteomes" id="UP000245207"/>
    </source>
</evidence>
<feature type="transmembrane region" description="Helical" evidence="1">
    <location>
        <begin position="96"/>
        <end position="115"/>
    </location>
</feature>
<proteinExistence type="predicted"/>
<dbReference type="PANTHER" id="PTHR46431">
    <property type="entry name" value="EXPRESSED PROTEIN"/>
    <property type="match status" value="1"/>
</dbReference>
<dbReference type="STRING" id="35608.A0A2U1Q677"/>
<name>A0A2U1Q677_ARTAN</name>
<dbReference type="Proteomes" id="UP000245207">
    <property type="component" value="Unassembled WGS sequence"/>
</dbReference>
<dbReference type="AlphaFoldDB" id="A0A2U1Q677"/>
<sequence>MAYEEDDAVSCLKITIQDEVMSNGDYGTFSQPENGLAVTTSYSCSSFWHWAKFVFAASFGAALGLCFLLWIAPFLINKGVIPILKWETETFSKPELAVLIFASVALFPSILLPSTPSMWVAGMTFGYTYGFLLIIGGVVIGTSLPYFVGSLFYHKIEEMLERFPKKASILRLAGEGNWFDQFKAVILLRISPFPYILYNYCAVATGVKFGPYLFGTLVGMLPEIFVTIYTGVMISSLADASNDDRRMSTPQIVCTVVGFLLTVVTTAGVTVYTKRRLSKSRDEDEPLLQ</sequence>
<dbReference type="PANTHER" id="PTHR46431:SF7">
    <property type="entry name" value="SNARE ASSOCIATED GOLGI PROTEIN FAMILY"/>
    <property type="match status" value="1"/>
</dbReference>
<feature type="transmembrane region" description="Helical" evidence="1">
    <location>
        <begin position="53"/>
        <end position="76"/>
    </location>
</feature>
<feature type="transmembrane region" description="Helical" evidence="1">
    <location>
        <begin position="250"/>
        <end position="272"/>
    </location>
</feature>